<dbReference type="GO" id="GO:0006099">
    <property type="term" value="P:tricarboxylic acid cycle"/>
    <property type="evidence" value="ECO:0007669"/>
    <property type="project" value="UniProtKB-UniPathway"/>
</dbReference>
<name>A0A316EZD8_9BURK</name>
<sequence length="121" mass="13680">MANNNIGPKRLVVGAHYGIKDWLAQRVTAVIMVVFTVVLAIAFLAFGNPTYEGWAGLFANQWMKILTFLTILSLLYHAWIGVRDIWMDYVKPMAVRLVLQVLTILWLVGCAGYAAQILWRV</sequence>
<keyword evidence="10" id="KW-0812">Transmembrane</keyword>
<dbReference type="InterPro" id="IPR000701">
    <property type="entry name" value="SuccDH_FuR_B_TM-su"/>
</dbReference>
<feature type="binding site" evidence="16">
    <location>
        <position position="89"/>
    </location>
    <ligand>
        <name>a ubiquinone</name>
        <dbReference type="ChEBI" id="CHEBI:16389"/>
    </ligand>
</feature>
<keyword evidence="8" id="KW-0816">Tricarboxylic acid cycle</keyword>
<dbReference type="RefSeq" id="WP_109580507.1">
    <property type="nucleotide sequence ID" value="NZ_CAJPUX010000003.1"/>
</dbReference>
<dbReference type="EMBL" id="QGGT01000001">
    <property type="protein sequence ID" value="PWK36709.1"/>
    <property type="molecule type" value="Genomic_DNA"/>
</dbReference>
<comment type="cofactor">
    <cofactor evidence="17">
        <name>heme</name>
        <dbReference type="ChEBI" id="CHEBI:30413"/>
    </cofactor>
    <text evidence="17">The heme is bound between the two transmembrane subunits.</text>
</comment>
<feature type="binding site" description="axial binding residue" evidence="17">
    <location>
        <position position="77"/>
    </location>
    <ligand>
        <name>heme</name>
        <dbReference type="ChEBI" id="CHEBI:30413"/>
        <note>ligand shared with second transmembrane subunit</note>
    </ligand>
    <ligandPart>
        <name>Fe</name>
        <dbReference type="ChEBI" id="CHEBI:18248"/>
    </ligandPart>
</feature>
<organism evidence="18 19">
    <name type="scientific">Cupriavidus plantarum</name>
    <dbReference type="NCBI Taxonomy" id="942865"/>
    <lineage>
        <taxon>Bacteria</taxon>
        <taxon>Pseudomonadati</taxon>
        <taxon>Pseudomonadota</taxon>
        <taxon>Betaproteobacteria</taxon>
        <taxon>Burkholderiales</taxon>
        <taxon>Burkholderiaceae</taxon>
        <taxon>Cupriavidus</taxon>
    </lineage>
</organism>
<keyword evidence="5" id="KW-0813">Transport</keyword>
<evidence type="ECO:0000256" key="8">
    <source>
        <dbReference type="ARBA" id="ARBA00022532"/>
    </source>
</evidence>
<dbReference type="PIRSF" id="PIRSF000169">
    <property type="entry name" value="SDH_D"/>
    <property type="match status" value="1"/>
</dbReference>
<evidence type="ECO:0000256" key="7">
    <source>
        <dbReference type="ARBA" id="ARBA00022519"/>
    </source>
</evidence>
<evidence type="ECO:0000256" key="11">
    <source>
        <dbReference type="ARBA" id="ARBA00022723"/>
    </source>
</evidence>
<dbReference type="Gene3D" id="1.20.1300.10">
    <property type="entry name" value="Fumarate reductase/succinate dehydrogenase, transmembrane subunit"/>
    <property type="match status" value="1"/>
</dbReference>
<keyword evidence="15" id="KW-0472">Membrane</keyword>
<evidence type="ECO:0000256" key="14">
    <source>
        <dbReference type="ARBA" id="ARBA00023004"/>
    </source>
</evidence>
<accession>A0A316EZD8</accession>
<dbReference type="InterPro" id="IPR014312">
    <property type="entry name" value="Succ_DH_anchor"/>
</dbReference>
<evidence type="ECO:0000256" key="13">
    <source>
        <dbReference type="ARBA" id="ARBA00022989"/>
    </source>
</evidence>
<dbReference type="CDD" id="cd03494">
    <property type="entry name" value="SQR_TypeC_SdhD"/>
    <property type="match status" value="1"/>
</dbReference>
<evidence type="ECO:0000256" key="10">
    <source>
        <dbReference type="ARBA" id="ARBA00022692"/>
    </source>
</evidence>
<evidence type="ECO:0000256" key="4">
    <source>
        <dbReference type="ARBA" id="ARBA00019425"/>
    </source>
</evidence>
<dbReference type="PANTHER" id="PTHR38689">
    <property type="entry name" value="SUCCINATE DEHYDROGENASE HYDROPHOBIC MEMBRANE ANCHOR SUBUNIT"/>
    <property type="match status" value="1"/>
</dbReference>
<dbReference type="GO" id="GO:0005886">
    <property type="term" value="C:plasma membrane"/>
    <property type="evidence" value="ECO:0007669"/>
    <property type="project" value="UniProtKB-SubCell"/>
</dbReference>
<dbReference type="GO" id="GO:0017004">
    <property type="term" value="P:cytochrome complex assembly"/>
    <property type="evidence" value="ECO:0007669"/>
    <property type="project" value="TreeGrafter"/>
</dbReference>
<evidence type="ECO:0000256" key="5">
    <source>
        <dbReference type="ARBA" id="ARBA00022448"/>
    </source>
</evidence>
<dbReference type="GO" id="GO:0046872">
    <property type="term" value="F:metal ion binding"/>
    <property type="evidence" value="ECO:0007669"/>
    <property type="project" value="UniProtKB-KW"/>
</dbReference>
<dbReference type="UniPathway" id="UPA00223"/>
<keyword evidence="13" id="KW-1133">Transmembrane helix</keyword>
<dbReference type="GO" id="GO:0020037">
    <property type="term" value="F:heme binding"/>
    <property type="evidence" value="ECO:0007669"/>
    <property type="project" value="InterPro"/>
</dbReference>
<dbReference type="InterPro" id="IPR034804">
    <property type="entry name" value="SQR/QFR_C/D"/>
</dbReference>
<evidence type="ECO:0000256" key="2">
    <source>
        <dbReference type="ARBA" id="ARBA00004429"/>
    </source>
</evidence>
<dbReference type="SUPFAM" id="SSF81343">
    <property type="entry name" value="Fumarate reductase respiratory complex transmembrane subunits"/>
    <property type="match status" value="1"/>
</dbReference>
<keyword evidence="14 17" id="KW-0408">Iron</keyword>
<comment type="function">
    <text evidence="1">Membrane-anchoring subunit of succinate dehydrogenase (SDH).</text>
</comment>
<dbReference type="PANTHER" id="PTHR38689:SF1">
    <property type="entry name" value="SUCCINATE DEHYDROGENASE HYDROPHOBIC MEMBRANE ANCHOR SUBUNIT"/>
    <property type="match status" value="1"/>
</dbReference>
<protein>
    <recommendedName>
        <fullName evidence="4">Succinate dehydrogenase hydrophobic membrane anchor subunit</fullName>
    </recommendedName>
</protein>
<evidence type="ECO:0000256" key="16">
    <source>
        <dbReference type="PIRSR" id="PIRSR000169-1"/>
    </source>
</evidence>
<evidence type="ECO:0000256" key="1">
    <source>
        <dbReference type="ARBA" id="ARBA00004050"/>
    </source>
</evidence>
<evidence type="ECO:0000256" key="17">
    <source>
        <dbReference type="PIRSR" id="PIRSR000169-2"/>
    </source>
</evidence>
<evidence type="ECO:0000256" key="9">
    <source>
        <dbReference type="ARBA" id="ARBA00022617"/>
    </source>
</evidence>
<dbReference type="OrthoDB" id="5612767at2"/>
<keyword evidence="19" id="KW-1185">Reference proteome</keyword>
<reference evidence="18 19" key="1">
    <citation type="submission" date="2018-05" db="EMBL/GenBank/DDBJ databases">
        <title>Genomic Encyclopedia of Type Strains, Phase IV (KMG-V): Genome sequencing to study the core and pangenomes of soil and plant-associated prokaryotes.</title>
        <authorList>
            <person name="Whitman W."/>
        </authorList>
    </citation>
    <scope>NUCLEOTIDE SEQUENCE [LARGE SCALE GENOMIC DNA]</scope>
    <source>
        <strain evidence="18 19">SLV-132</strain>
    </source>
</reference>
<gene>
    <name evidence="18" type="ORF">C7419_101570</name>
</gene>
<dbReference type="Proteomes" id="UP000245754">
    <property type="component" value="Unassembled WGS sequence"/>
</dbReference>
<comment type="caution">
    <text evidence="18">The sequence shown here is derived from an EMBL/GenBank/DDBJ whole genome shotgun (WGS) entry which is preliminary data.</text>
</comment>
<evidence type="ECO:0000256" key="6">
    <source>
        <dbReference type="ARBA" id="ARBA00022475"/>
    </source>
</evidence>
<comment type="pathway">
    <text evidence="3">Carbohydrate metabolism; tricarboxylic acid cycle.</text>
</comment>
<evidence type="ECO:0000256" key="15">
    <source>
        <dbReference type="ARBA" id="ARBA00023136"/>
    </source>
</evidence>
<keyword evidence="12" id="KW-0249">Electron transport</keyword>
<evidence type="ECO:0000256" key="12">
    <source>
        <dbReference type="ARBA" id="ARBA00022982"/>
    </source>
</evidence>
<keyword evidence="6" id="KW-1003">Cell membrane</keyword>
<proteinExistence type="predicted"/>
<dbReference type="AlphaFoldDB" id="A0A316EZD8"/>
<keyword evidence="7" id="KW-0997">Cell inner membrane</keyword>
<dbReference type="NCBIfam" id="TIGR02968">
    <property type="entry name" value="succ_dehyd_anc"/>
    <property type="match status" value="1"/>
</dbReference>
<evidence type="ECO:0000313" key="18">
    <source>
        <dbReference type="EMBL" id="PWK36709.1"/>
    </source>
</evidence>
<comment type="subcellular location">
    <subcellularLocation>
        <location evidence="2">Cell inner membrane</location>
        <topology evidence="2">Multi-pass membrane protein</topology>
    </subcellularLocation>
</comment>
<keyword evidence="11 17" id="KW-0479">Metal-binding</keyword>
<dbReference type="GeneID" id="98342200"/>
<evidence type="ECO:0000256" key="3">
    <source>
        <dbReference type="ARBA" id="ARBA00005163"/>
    </source>
</evidence>
<dbReference type="Pfam" id="PF01127">
    <property type="entry name" value="Sdh_cyt"/>
    <property type="match status" value="1"/>
</dbReference>
<evidence type="ECO:0000313" key="19">
    <source>
        <dbReference type="Proteomes" id="UP000245754"/>
    </source>
</evidence>
<keyword evidence="9 17" id="KW-0349">Heme</keyword>
<dbReference type="GO" id="GO:0009055">
    <property type="term" value="F:electron transfer activity"/>
    <property type="evidence" value="ECO:0007669"/>
    <property type="project" value="TreeGrafter"/>
</dbReference>